<dbReference type="Pfam" id="PF14559">
    <property type="entry name" value="TPR_19"/>
    <property type="match status" value="1"/>
</dbReference>
<dbReference type="PANTHER" id="PTHR45663:SF11">
    <property type="entry name" value="GEO12009P1"/>
    <property type="match status" value="1"/>
</dbReference>
<accession>A0ABT0NB49</accession>
<dbReference type="CDD" id="cd02956">
    <property type="entry name" value="ybbN"/>
    <property type="match status" value="1"/>
</dbReference>
<sequence>METIVNLTKENIQDVVNASMEKVVVLAFWAQQQPESLSVTALLEQMCQGRYILAKVDCETEMEIASYFRIQSLPTIMVLSKGQPVDGVVGPQDAALLTAMLEKHLPAAWELKLNEARQILAQEPDAQALTNAISLLIEAQQEKPGDDISLALADAYLQNHDLVAAKAQLESVGLAGQDSFYQNLMAKLQLAEEAADTPEIRDLQQKFEAQPDNLQVRQALAKALHQARRDEEALELLFEVLQKDLSAGNGEVKQAFLDILTAIGQGNALANQYRRKLYSLLY</sequence>
<protein>
    <submittedName>
        <fullName evidence="2">Tetratricopeptide repeat protein</fullName>
    </submittedName>
</protein>
<dbReference type="InterPro" id="IPR036249">
    <property type="entry name" value="Thioredoxin-like_sf"/>
</dbReference>
<name>A0ABT0NB49_9GAMM</name>
<evidence type="ECO:0000313" key="3">
    <source>
        <dbReference type="Proteomes" id="UP001202831"/>
    </source>
</evidence>
<dbReference type="Pfam" id="PF00085">
    <property type="entry name" value="Thioredoxin"/>
    <property type="match status" value="1"/>
</dbReference>
<dbReference type="Gene3D" id="3.40.30.10">
    <property type="entry name" value="Glutaredoxin"/>
    <property type="match status" value="1"/>
</dbReference>
<dbReference type="Gene3D" id="1.25.40.10">
    <property type="entry name" value="Tetratricopeptide repeat domain"/>
    <property type="match status" value="2"/>
</dbReference>
<dbReference type="InterPro" id="IPR013766">
    <property type="entry name" value="Thioredoxin_domain"/>
</dbReference>
<keyword evidence="3" id="KW-1185">Reference proteome</keyword>
<feature type="domain" description="Thioredoxin" evidence="1">
    <location>
        <begin position="4"/>
        <end position="102"/>
    </location>
</feature>
<dbReference type="InterPro" id="IPR011990">
    <property type="entry name" value="TPR-like_helical_dom_sf"/>
</dbReference>
<reference evidence="2 3" key="1">
    <citation type="submission" date="2022-01" db="EMBL/GenBank/DDBJ databases">
        <title>Whole genome-based taxonomy of the Shewanellaceae.</title>
        <authorList>
            <person name="Martin-Rodriguez A.J."/>
        </authorList>
    </citation>
    <scope>NUCLEOTIDE SEQUENCE [LARGE SCALE GENOMIC DNA]</scope>
    <source>
        <strain evidence="2 3">DSM 21332</strain>
    </source>
</reference>
<dbReference type="SUPFAM" id="SSF52833">
    <property type="entry name" value="Thioredoxin-like"/>
    <property type="match status" value="1"/>
</dbReference>
<evidence type="ECO:0000259" key="1">
    <source>
        <dbReference type="Pfam" id="PF00085"/>
    </source>
</evidence>
<comment type="caution">
    <text evidence="2">The sequence shown here is derived from an EMBL/GenBank/DDBJ whole genome shotgun (WGS) entry which is preliminary data.</text>
</comment>
<dbReference type="PANTHER" id="PTHR45663">
    <property type="entry name" value="GEO12009P1"/>
    <property type="match status" value="1"/>
</dbReference>
<evidence type="ECO:0000313" key="2">
    <source>
        <dbReference type="EMBL" id="MCL2915666.1"/>
    </source>
</evidence>
<gene>
    <name evidence="2" type="ORF">L2725_18085</name>
</gene>
<dbReference type="EMBL" id="JAKIKT010000008">
    <property type="protein sequence ID" value="MCL2915666.1"/>
    <property type="molecule type" value="Genomic_DNA"/>
</dbReference>
<proteinExistence type="predicted"/>
<dbReference type="Proteomes" id="UP001202831">
    <property type="component" value="Unassembled WGS sequence"/>
</dbReference>
<dbReference type="RefSeq" id="WP_249250246.1">
    <property type="nucleotide sequence ID" value="NZ_JAKIKT010000008.1"/>
</dbReference>
<organism evidence="2 3">
    <name type="scientific">Shewanella corallii</name>
    <dbReference type="NCBI Taxonomy" id="560080"/>
    <lineage>
        <taxon>Bacteria</taxon>
        <taxon>Pseudomonadati</taxon>
        <taxon>Pseudomonadota</taxon>
        <taxon>Gammaproteobacteria</taxon>
        <taxon>Alteromonadales</taxon>
        <taxon>Shewanellaceae</taxon>
        <taxon>Shewanella</taxon>
    </lineage>
</organism>
<dbReference type="Pfam" id="PF14561">
    <property type="entry name" value="TPR_20"/>
    <property type="match status" value="1"/>
</dbReference>